<dbReference type="Proteomes" id="UP000026962">
    <property type="component" value="Chromosome 8"/>
</dbReference>
<dbReference type="Gramene" id="OPUNC08G00290.1">
    <property type="protein sequence ID" value="OPUNC08G00290.1"/>
    <property type="gene ID" value="OPUNC08G00290"/>
</dbReference>
<feature type="region of interest" description="Disordered" evidence="1">
    <location>
        <begin position="16"/>
        <end position="71"/>
    </location>
</feature>
<keyword evidence="3" id="KW-1185">Reference proteome</keyword>
<organism evidence="2">
    <name type="scientific">Oryza punctata</name>
    <name type="common">Red rice</name>
    <dbReference type="NCBI Taxonomy" id="4537"/>
    <lineage>
        <taxon>Eukaryota</taxon>
        <taxon>Viridiplantae</taxon>
        <taxon>Streptophyta</taxon>
        <taxon>Embryophyta</taxon>
        <taxon>Tracheophyta</taxon>
        <taxon>Spermatophyta</taxon>
        <taxon>Magnoliopsida</taxon>
        <taxon>Liliopsida</taxon>
        <taxon>Poales</taxon>
        <taxon>Poaceae</taxon>
        <taxon>BOP clade</taxon>
        <taxon>Oryzoideae</taxon>
        <taxon>Oryzeae</taxon>
        <taxon>Oryzinae</taxon>
        <taxon>Oryza</taxon>
    </lineage>
</organism>
<protein>
    <submittedName>
        <fullName evidence="2">Uncharacterized protein</fullName>
    </submittedName>
</protein>
<evidence type="ECO:0000313" key="3">
    <source>
        <dbReference type="Proteomes" id="UP000026962"/>
    </source>
</evidence>
<dbReference type="EnsemblPlants" id="OPUNC08G00290.1">
    <property type="protein sequence ID" value="OPUNC08G00290.1"/>
    <property type="gene ID" value="OPUNC08G00290"/>
</dbReference>
<sequence length="71" mass="7421">MPAATSFTSVLLHGARAGPAGRASTSRGHLKQARGRSEAAAKGACTAATYAVHGSHGDDMNRRRRTRTDET</sequence>
<dbReference type="HOGENOM" id="CLU_2744406_0_0_1"/>
<name>A0A0E0LQB7_ORYPU</name>
<reference evidence="2" key="2">
    <citation type="submission" date="2018-05" db="EMBL/GenBank/DDBJ databases">
        <title>OpunRS2 (Oryza punctata Reference Sequence Version 2).</title>
        <authorList>
            <person name="Zhang J."/>
            <person name="Kudrna D."/>
            <person name="Lee S."/>
            <person name="Talag J."/>
            <person name="Welchert J."/>
            <person name="Wing R.A."/>
        </authorList>
    </citation>
    <scope>NUCLEOTIDE SEQUENCE [LARGE SCALE GENOMIC DNA]</scope>
</reference>
<proteinExistence type="predicted"/>
<evidence type="ECO:0000256" key="1">
    <source>
        <dbReference type="SAM" id="MobiDB-lite"/>
    </source>
</evidence>
<evidence type="ECO:0000313" key="2">
    <source>
        <dbReference type="EnsemblPlants" id="OPUNC08G00290.1"/>
    </source>
</evidence>
<reference evidence="2" key="1">
    <citation type="submission" date="2015-04" db="UniProtKB">
        <authorList>
            <consortium name="EnsemblPlants"/>
        </authorList>
    </citation>
    <scope>IDENTIFICATION</scope>
</reference>
<feature type="compositionally biased region" description="Low complexity" evidence="1">
    <location>
        <begin position="40"/>
        <end position="51"/>
    </location>
</feature>
<accession>A0A0E0LQB7</accession>
<dbReference type="AlphaFoldDB" id="A0A0E0LQB7"/>
<feature type="compositionally biased region" description="Basic and acidic residues" evidence="1">
    <location>
        <begin position="55"/>
        <end position="71"/>
    </location>
</feature>